<dbReference type="Proteomes" id="UP000829398">
    <property type="component" value="Chromosome 6"/>
</dbReference>
<evidence type="ECO:0000313" key="1">
    <source>
        <dbReference type="EMBL" id="KAH9737008.1"/>
    </source>
</evidence>
<accession>A0ACB8JWV5</accession>
<comment type="caution">
    <text evidence="1">The sequence shown here is derived from an EMBL/GenBank/DDBJ whole genome shotgun (WGS) entry which is preliminary data.</text>
</comment>
<organism evidence="1 2">
    <name type="scientific">Citrus sinensis</name>
    <name type="common">Sweet orange</name>
    <name type="synonym">Citrus aurantium var. sinensis</name>
    <dbReference type="NCBI Taxonomy" id="2711"/>
    <lineage>
        <taxon>Eukaryota</taxon>
        <taxon>Viridiplantae</taxon>
        <taxon>Streptophyta</taxon>
        <taxon>Embryophyta</taxon>
        <taxon>Tracheophyta</taxon>
        <taxon>Spermatophyta</taxon>
        <taxon>Magnoliopsida</taxon>
        <taxon>eudicotyledons</taxon>
        <taxon>Gunneridae</taxon>
        <taxon>Pentapetalae</taxon>
        <taxon>rosids</taxon>
        <taxon>malvids</taxon>
        <taxon>Sapindales</taxon>
        <taxon>Rutaceae</taxon>
        <taxon>Aurantioideae</taxon>
        <taxon>Citrus</taxon>
    </lineage>
</organism>
<dbReference type="EMBL" id="CM039175">
    <property type="protein sequence ID" value="KAH9737008.1"/>
    <property type="molecule type" value="Genomic_DNA"/>
</dbReference>
<protein>
    <submittedName>
        <fullName evidence="1">FBD-associated F-box protein</fullName>
    </submittedName>
</protein>
<sequence>MEESESDSDSRQPELLEVGKHDSEDRISRLPDPILCHILSFLPAKHAVATRILSSRWNLVWTWLSNLCFDDELCERPAINMHIDDALTKDTAQRFDKFVHRLSFRALDPLFGLTNTFAAMNAYPRIGFEDFVNWVLDRTNSATLAKFSLQCSNLTDLSLLKFWVSSAIMRNVREIEIYLESHGLHTLFYFFERQDPVELPESLCTSTTLEVLVLYSDFVINIPPSGLCFPCLKFLHIEMYCLPNNLTERLFSACPVLEELSLVGLLINADVVTSFNISSPTLKKLGIRFDIGDQESSYNEHKILIRAPNLERFHIIDHALVSYMVHELHSLTEAFIDVSYFERPSPSYLERPLPQAKRVLELLEGVNEIKFMSLSAETMFALDLAYEDFFPTFPNLTYLEVHIGGTSWKLLLAILNSLPNLEVLLIHSHAVRDSGFIFEEPVPRCLLFHVKKIEMRSFGGYEHEFQLVKYFLKNIVSLEKLIVKSWAQTSQEKLKQCQELLMFERASKFCQVEFL</sequence>
<keyword evidence="2" id="KW-1185">Reference proteome</keyword>
<name>A0ACB8JWV5_CITSI</name>
<gene>
    <name evidence="1" type="ORF">KPL71_018307</name>
</gene>
<proteinExistence type="predicted"/>
<reference evidence="2" key="1">
    <citation type="journal article" date="2023" name="Hortic. Res.">
        <title>A chromosome-level phased genome enabling allele-level studies in sweet orange: a case study on citrus Huanglongbing tolerance.</title>
        <authorList>
            <person name="Wu B."/>
            <person name="Yu Q."/>
            <person name="Deng Z."/>
            <person name="Duan Y."/>
            <person name="Luo F."/>
            <person name="Gmitter F. Jr."/>
        </authorList>
    </citation>
    <scope>NUCLEOTIDE SEQUENCE [LARGE SCALE GENOMIC DNA]</scope>
    <source>
        <strain evidence="2">cv. Valencia</strain>
    </source>
</reference>
<evidence type="ECO:0000313" key="2">
    <source>
        <dbReference type="Proteomes" id="UP000829398"/>
    </source>
</evidence>